<dbReference type="InterPro" id="IPR036874">
    <property type="entry name" value="Carbonic_anhydrase_sf"/>
</dbReference>
<comment type="catalytic activity">
    <reaction evidence="7 8">
        <text>hydrogencarbonate + H(+) = CO2 + H2O</text>
        <dbReference type="Rhea" id="RHEA:10748"/>
        <dbReference type="ChEBI" id="CHEBI:15377"/>
        <dbReference type="ChEBI" id="CHEBI:15378"/>
        <dbReference type="ChEBI" id="CHEBI:16526"/>
        <dbReference type="ChEBI" id="CHEBI:17544"/>
        <dbReference type="EC" id="4.2.1.1"/>
    </reaction>
</comment>
<dbReference type="Proteomes" id="UP000779507">
    <property type="component" value="Unassembled WGS sequence"/>
</dbReference>
<keyword evidence="5 8" id="KW-0862">Zinc</keyword>
<evidence type="ECO:0000256" key="6">
    <source>
        <dbReference type="ARBA" id="ARBA00023239"/>
    </source>
</evidence>
<name>A0ABX2FKP4_9BACT</name>
<feature type="region of interest" description="Disordered" evidence="9">
    <location>
        <begin position="230"/>
        <end position="273"/>
    </location>
</feature>
<gene>
    <name evidence="10" type="ORF">HNP98_000383</name>
</gene>
<evidence type="ECO:0000256" key="8">
    <source>
        <dbReference type="RuleBase" id="RU003956"/>
    </source>
</evidence>
<comment type="similarity">
    <text evidence="2 8">Belongs to the beta-class carbonic anhydrase family.</text>
</comment>
<dbReference type="SUPFAM" id="SSF53056">
    <property type="entry name" value="beta-carbonic anhydrase, cab"/>
    <property type="match status" value="1"/>
</dbReference>
<evidence type="ECO:0000256" key="3">
    <source>
        <dbReference type="ARBA" id="ARBA00012925"/>
    </source>
</evidence>
<evidence type="ECO:0000313" key="11">
    <source>
        <dbReference type="Proteomes" id="UP000779507"/>
    </source>
</evidence>
<dbReference type="EMBL" id="JABSNP010000002">
    <property type="protein sequence ID" value="NRT17576.1"/>
    <property type="molecule type" value="Genomic_DNA"/>
</dbReference>
<reference evidence="10 11" key="1">
    <citation type="submission" date="2020-05" db="EMBL/GenBank/DDBJ databases">
        <title>Genomic Encyclopedia of Type Strains, Phase IV (KMG-V): Genome sequencing to study the core and pangenomes of soil and plant-associated prokaryotes.</title>
        <authorList>
            <person name="Whitman W."/>
        </authorList>
    </citation>
    <scope>NUCLEOTIDE SEQUENCE [LARGE SCALE GENOMIC DNA]</scope>
    <source>
        <strain evidence="10 11">9A</strain>
    </source>
</reference>
<evidence type="ECO:0000256" key="2">
    <source>
        <dbReference type="ARBA" id="ARBA00006217"/>
    </source>
</evidence>
<dbReference type="GO" id="GO:0004089">
    <property type="term" value="F:carbonate dehydratase activity"/>
    <property type="evidence" value="ECO:0007669"/>
    <property type="project" value="UniProtKB-EC"/>
</dbReference>
<evidence type="ECO:0000256" key="5">
    <source>
        <dbReference type="ARBA" id="ARBA00022833"/>
    </source>
</evidence>
<evidence type="ECO:0000256" key="7">
    <source>
        <dbReference type="ARBA" id="ARBA00048348"/>
    </source>
</evidence>
<protein>
    <recommendedName>
        <fullName evidence="3 8">Carbonic anhydrase</fullName>
        <ecNumber evidence="3 8">4.2.1.1</ecNumber>
    </recommendedName>
    <alternativeName>
        <fullName evidence="8">Carbonate dehydratase</fullName>
    </alternativeName>
</protein>
<dbReference type="PANTHER" id="PTHR11002:SF76">
    <property type="entry name" value="CARBONIC ANHYDRASE"/>
    <property type="match status" value="1"/>
</dbReference>
<accession>A0ABX2FKP4</accession>
<comment type="caution">
    <text evidence="10">The sequence shown here is derived from an EMBL/GenBank/DDBJ whole genome shotgun (WGS) entry which is preliminary data.</text>
</comment>
<dbReference type="InterPro" id="IPR001765">
    <property type="entry name" value="Carbonic_anhydrase"/>
</dbReference>
<comment type="cofactor">
    <cofactor evidence="1">
        <name>Zn(2+)</name>
        <dbReference type="ChEBI" id="CHEBI:29105"/>
    </cofactor>
</comment>
<dbReference type="CDD" id="cd00883">
    <property type="entry name" value="beta_CA_cladeA"/>
    <property type="match status" value="1"/>
</dbReference>
<comment type="function">
    <text evidence="8">Reversible hydration of carbon dioxide.</text>
</comment>
<dbReference type="Gene3D" id="3.40.1050.10">
    <property type="entry name" value="Carbonic anhydrase"/>
    <property type="match status" value="1"/>
</dbReference>
<sequence>MRPQIAALRKKSSIALASRPSPMSSIQEILANNRQWVADKNAQDPEYFQRMANGQQPKYLFIGCSDSRVPASGITGTGPGEMFVHRNIANLVVPSDLNMLSVLQYAVEVLGVQDIMVCGHYGCGGVAAAAANKQYGLIDNWLVNIRDVVRLHETELLRIPEGPQRLRRMVELNVVEQVRNLAKTSIIQNAMRSENPPRLHGLVYDIADGVLKDLDVNGEEVFEDMEHIYGTEAPADPGQEAPKAVKKEKDSSQYNGANHAPGTEPALKLAKAK</sequence>
<proteinExistence type="inferred from homology"/>
<dbReference type="PROSITE" id="PS00704">
    <property type="entry name" value="PROK_CO2_ANHYDRASE_1"/>
    <property type="match status" value="1"/>
</dbReference>
<evidence type="ECO:0000256" key="4">
    <source>
        <dbReference type="ARBA" id="ARBA00022723"/>
    </source>
</evidence>
<dbReference type="EC" id="4.2.1.1" evidence="3 8"/>
<evidence type="ECO:0000313" key="10">
    <source>
        <dbReference type="EMBL" id="NRT17576.1"/>
    </source>
</evidence>
<dbReference type="SMART" id="SM00947">
    <property type="entry name" value="Pro_CA"/>
    <property type="match status" value="1"/>
</dbReference>
<dbReference type="InterPro" id="IPR015892">
    <property type="entry name" value="Carbonic_anhydrase_CS"/>
</dbReference>
<keyword evidence="11" id="KW-1185">Reference proteome</keyword>
<keyword evidence="4" id="KW-0479">Metal-binding</keyword>
<evidence type="ECO:0000256" key="1">
    <source>
        <dbReference type="ARBA" id="ARBA00001947"/>
    </source>
</evidence>
<organism evidence="10 11">
    <name type="scientific">Hymenobacter caeli</name>
    <dbReference type="NCBI Taxonomy" id="2735894"/>
    <lineage>
        <taxon>Bacteria</taxon>
        <taxon>Pseudomonadati</taxon>
        <taxon>Bacteroidota</taxon>
        <taxon>Cytophagia</taxon>
        <taxon>Cytophagales</taxon>
        <taxon>Hymenobacteraceae</taxon>
        <taxon>Hymenobacter</taxon>
    </lineage>
</organism>
<dbReference type="RefSeq" id="WP_246274922.1">
    <property type="nucleotide sequence ID" value="NZ_JABSNP010000002.1"/>
</dbReference>
<dbReference type="PANTHER" id="PTHR11002">
    <property type="entry name" value="CARBONIC ANHYDRASE"/>
    <property type="match status" value="1"/>
</dbReference>
<evidence type="ECO:0000256" key="9">
    <source>
        <dbReference type="SAM" id="MobiDB-lite"/>
    </source>
</evidence>
<dbReference type="PROSITE" id="PS00705">
    <property type="entry name" value="PROK_CO2_ANHYDRASE_2"/>
    <property type="match status" value="1"/>
</dbReference>
<keyword evidence="6 8" id="KW-0456">Lyase</keyword>
<dbReference type="Pfam" id="PF00484">
    <property type="entry name" value="Pro_CA"/>
    <property type="match status" value="1"/>
</dbReference>